<name>A0A1D1VLX8_RAMVA</name>
<evidence type="ECO:0000313" key="3">
    <source>
        <dbReference type="EMBL" id="GAU99913.1"/>
    </source>
</evidence>
<accession>A0A1D1VLX8</accession>
<feature type="coiled-coil region" evidence="1">
    <location>
        <begin position="130"/>
        <end position="157"/>
    </location>
</feature>
<dbReference type="AlphaFoldDB" id="A0A1D1VLX8"/>
<reference evidence="3 4" key="1">
    <citation type="journal article" date="2016" name="Nat. Commun.">
        <title>Extremotolerant tardigrade genome and improved radiotolerance of human cultured cells by tardigrade-unique protein.</title>
        <authorList>
            <person name="Hashimoto T."/>
            <person name="Horikawa D.D."/>
            <person name="Saito Y."/>
            <person name="Kuwahara H."/>
            <person name="Kozuka-Hata H."/>
            <person name="Shin-I T."/>
            <person name="Minakuchi Y."/>
            <person name="Ohishi K."/>
            <person name="Motoyama A."/>
            <person name="Aizu T."/>
            <person name="Enomoto A."/>
            <person name="Kondo K."/>
            <person name="Tanaka S."/>
            <person name="Hara Y."/>
            <person name="Koshikawa S."/>
            <person name="Sagara H."/>
            <person name="Miura T."/>
            <person name="Yokobori S."/>
            <person name="Miyagawa K."/>
            <person name="Suzuki Y."/>
            <person name="Kubo T."/>
            <person name="Oyama M."/>
            <person name="Kohara Y."/>
            <person name="Fujiyama A."/>
            <person name="Arakawa K."/>
            <person name="Katayama T."/>
            <person name="Toyoda A."/>
            <person name="Kunieda T."/>
        </authorList>
    </citation>
    <scope>NUCLEOTIDE SEQUENCE [LARGE SCALE GENOMIC DNA]</scope>
    <source>
        <strain evidence="3 4">YOKOZUNA-1</strain>
    </source>
</reference>
<feature type="compositionally biased region" description="Basic and acidic residues" evidence="2">
    <location>
        <begin position="55"/>
        <end position="72"/>
    </location>
</feature>
<organism evidence="3 4">
    <name type="scientific">Ramazzottius varieornatus</name>
    <name type="common">Water bear</name>
    <name type="synonym">Tardigrade</name>
    <dbReference type="NCBI Taxonomy" id="947166"/>
    <lineage>
        <taxon>Eukaryota</taxon>
        <taxon>Metazoa</taxon>
        <taxon>Ecdysozoa</taxon>
        <taxon>Tardigrada</taxon>
        <taxon>Eutardigrada</taxon>
        <taxon>Parachela</taxon>
        <taxon>Hypsibioidea</taxon>
        <taxon>Ramazzottiidae</taxon>
        <taxon>Ramazzottius</taxon>
    </lineage>
</organism>
<evidence type="ECO:0000256" key="2">
    <source>
        <dbReference type="SAM" id="MobiDB-lite"/>
    </source>
</evidence>
<keyword evidence="4" id="KW-1185">Reference proteome</keyword>
<sequence length="157" mass="17923">MAATFTADSEHPVDESIFPDLHSATADNAAPAEEHQSDGTAKPITQAEAEAMGLDDGRTPLQKRLDGDVPPKKKDKVTKLVDLLMATSKEKKERPEQRNASAEERFLKRFEFKVQNHTDNHEIQMKDMSLRKRELKLRETEAEIRRLELMKQLNEKS</sequence>
<comment type="caution">
    <text evidence="3">The sequence shown here is derived from an EMBL/GenBank/DDBJ whole genome shotgun (WGS) entry which is preliminary data.</text>
</comment>
<feature type="region of interest" description="Disordered" evidence="2">
    <location>
        <begin position="1"/>
        <end position="73"/>
    </location>
</feature>
<protein>
    <submittedName>
        <fullName evidence="3">Uncharacterized protein</fullName>
    </submittedName>
</protein>
<dbReference type="EMBL" id="BDGG01000005">
    <property type="protein sequence ID" value="GAU99913.1"/>
    <property type="molecule type" value="Genomic_DNA"/>
</dbReference>
<proteinExistence type="predicted"/>
<keyword evidence="1" id="KW-0175">Coiled coil</keyword>
<dbReference type="Proteomes" id="UP000186922">
    <property type="component" value="Unassembled WGS sequence"/>
</dbReference>
<evidence type="ECO:0000256" key="1">
    <source>
        <dbReference type="SAM" id="Coils"/>
    </source>
</evidence>
<gene>
    <name evidence="3" type="primary">RvY_10848-1</name>
    <name evidence="3" type="synonym">RvY_10848.1</name>
    <name evidence="3" type="ORF">RvY_10848</name>
</gene>
<evidence type="ECO:0000313" key="4">
    <source>
        <dbReference type="Proteomes" id="UP000186922"/>
    </source>
</evidence>